<dbReference type="UniPathway" id="UPA00850"/>
<keyword evidence="2" id="KW-0436">Ligase</keyword>
<keyword evidence="6" id="KW-0460">Magnesium</keyword>
<feature type="domain" description="Mur ligase central" evidence="8">
    <location>
        <begin position="129"/>
        <end position="282"/>
    </location>
</feature>
<dbReference type="Proteomes" id="UP000310189">
    <property type="component" value="Unassembled WGS sequence"/>
</dbReference>
<dbReference type="GO" id="GO:0008841">
    <property type="term" value="F:dihydrofolate synthase activity"/>
    <property type="evidence" value="ECO:0007669"/>
    <property type="project" value="TreeGrafter"/>
</dbReference>
<evidence type="ECO:0000256" key="6">
    <source>
        <dbReference type="ARBA" id="ARBA00022842"/>
    </source>
</evidence>
<comment type="caution">
    <text evidence="9">The sequence shown here is derived from an EMBL/GenBank/DDBJ whole genome shotgun (WGS) entry which is preliminary data.</text>
</comment>
<dbReference type="Gene3D" id="3.40.1190.10">
    <property type="entry name" value="Mur-like, catalytic domain"/>
    <property type="match status" value="1"/>
</dbReference>
<feature type="region of interest" description="Disordered" evidence="7">
    <location>
        <begin position="36"/>
        <end position="89"/>
    </location>
</feature>
<dbReference type="OrthoDB" id="5212574at2759"/>
<dbReference type="GO" id="GO:0046872">
    <property type="term" value="F:metal ion binding"/>
    <property type="evidence" value="ECO:0007669"/>
    <property type="project" value="UniProtKB-KW"/>
</dbReference>
<dbReference type="NCBIfam" id="TIGR01499">
    <property type="entry name" value="folC"/>
    <property type="match status" value="1"/>
</dbReference>
<evidence type="ECO:0000256" key="7">
    <source>
        <dbReference type="SAM" id="MobiDB-lite"/>
    </source>
</evidence>
<evidence type="ECO:0000259" key="8">
    <source>
        <dbReference type="Pfam" id="PF08245"/>
    </source>
</evidence>
<evidence type="ECO:0000256" key="2">
    <source>
        <dbReference type="ARBA" id="ARBA00022598"/>
    </source>
</evidence>
<gene>
    <name evidence="9" type="ORF">E3P99_03313</name>
</gene>
<sequence length="500" mass="54717">MTADTAQIHLPAVKAGGRRISITRKAKRAAEIEEIEDVNEVAHDYPRPNPEAENHHKEENGYKNRKERRGSSQKTLYEPLPEPPAYSHANKKTMQIKQPAGPIMIKPGLEATARSLKRIQNQSTPIVHIAGTNGKGSTSAFVDALLASYGYRVGRFNSPHLIEERDSVSVGGAPCDASVWNSTQRDLLAHDTNFSTLTNFEKTTVTAFSILSSKDIDIAVVEVGMGGLLDATNAFERQGRDSIAVITPIALDHQSWLGDSIEEITKHKMGIVTTLTKAVVVAPQIHSVVVKIIETRCSELGVPIYITESNSLDASTPLKLTGSHQLDNASTALSVLRALKAHCTGFVNVDLSNDERVKHTLSQVTLRGRSDRQVIDGAIVDGAHNPAAIMRLRETLPLTPHTFILAFSQGKEVDEMLTLLARPHDSIIFVPFSTPEGMPWVKSMDTAELEERARKLLCEVDISTAENVQDALRQCQLNEANDVVIAGSLYLVADVYRMCS</sequence>
<keyword evidence="4" id="KW-0547">Nucleotide-binding</keyword>
<dbReference type="PANTHER" id="PTHR11136:SF0">
    <property type="entry name" value="DIHYDROFOLATE SYNTHETASE-RELATED"/>
    <property type="match status" value="1"/>
</dbReference>
<keyword evidence="3" id="KW-0479">Metal-binding</keyword>
<evidence type="ECO:0000313" key="10">
    <source>
        <dbReference type="Proteomes" id="UP000310189"/>
    </source>
</evidence>
<organism evidence="9 10">
    <name type="scientific">Wallemia hederae</name>
    <dbReference type="NCBI Taxonomy" id="1540922"/>
    <lineage>
        <taxon>Eukaryota</taxon>
        <taxon>Fungi</taxon>
        <taxon>Dikarya</taxon>
        <taxon>Basidiomycota</taxon>
        <taxon>Wallemiomycotina</taxon>
        <taxon>Wallemiomycetes</taxon>
        <taxon>Wallemiales</taxon>
        <taxon>Wallemiaceae</taxon>
        <taxon>Wallemia</taxon>
    </lineage>
</organism>
<protein>
    <recommendedName>
        <fullName evidence="8">Mur ligase central domain-containing protein</fullName>
    </recommendedName>
</protein>
<dbReference type="EMBL" id="SPNW01000061">
    <property type="protein sequence ID" value="TIA87215.1"/>
    <property type="molecule type" value="Genomic_DNA"/>
</dbReference>
<dbReference type="InterPro" id="IPR036615">
    <property type="entry name" value="Mur_ligase_C_dom_sf"/>
</dbReference>
<dbReference type="GO" id="GO:0005739">
    <property type="term" value="C:mitochondrion"/>
    <property type="evidence" value="ECO:0007669"/>
    <property type="project" value="TreeGrafter"/>
</dbReference>
<keyword evidence="10" id="KW-1185">Reference proteome</keyword>
<dbReference type="SUPFAM" id="SSF53623">
    <property type="entry name" value="MurD-like peptide ligases, catalytic domain"/>
    <property type="match status" value="1"/>
</dbReference>
<dbReference type="Pfam" id="PF08245">
    <property type="entry name" value="Mur_ligase_M"/>
    <property type="match status" value="1"/>
</dbReference>
<evidence type="ECO:0000256" key="3">
    <source>
        <dbReference type="ARBA" id="ARBA00022723"/>
    </source>
</evidence>
<keyword evidence="5" id="KW-0067">ATP-binding</keyword>
<dbReference type="Gene3D" id="3.90.190.20">
    <property type="entry name" value="Mur ligase, C-terminal domain"/>
    <property type="match status" value="1"/>
</dbReference>
<proteinExistence type="inferred from homology"/>
<dbReference type="GO" id="GO:0005829">
    <property type="term" value="C:cytosol"/>
    <property type="evidence" value="ECO:0007669"/>
    <property type="project" value="TreeGrafter"/>
</dbReference>
<reference evidence="9 10" key="1">
    <citation type="submission" date="2019-03" db="EMBL/GenBank/DDBJ databases">
        <title>Sequencing 23 genomes of Wallemia ichthyophaga.</title>
        <authorList>
            <person name="Gostincar C."/>
        </authorList>
    </citation>
    <scope>NUCLEOTIDE SEQUENCE [LARGE SCALE GENOMIC DNA]</scope>
    <source>
        <strain evidence="9 10">EXF-5753</strain>
    </source>
</reference>
<name>A0A4T0FI77_9BASI</name>
<dbReference type="GO" id="GO:0005524">
    <property type="term" value="F:ATP binding"/>
    <property type="evidence" value="ECO:0007669"/>
    <property type="project" value="UniProtKB-KW"/>
</dbReference>
<dbReference type="InterPro" id="IPR036565">
    <property type="entry name" value="Mur-like_cat_sf"/>
</dbReference>
<accession>A0A4T0FI77</accession>
<dbReference type="SUPFAM" id="SSF53244">
    <property type="entry name" value="MurD-like peptide ligases, peptide-binding domain"/>
    <property type="match status" value="1"/>
</dbReference>
<dbReference type="GO" id="GO:0004326">
    <property type="term" value="F:tetrahydrofolylpolyglutamate synthase activity"/>
    <property type="evidence" value="ECO:0007669"/>
    <property type="project" value="InterPro"/>
</dbReference>
<comment type="similarity">
    <text evidence="1">Belongs to the folylpolyglutamate synthase family.</text>
</comment>
<evidence type="ECO:0000256" key="4">
    <source>
        <dbReference type="ARBA" id="ARBA00022741"/>
    </source>
</evidence>
<dbReference type="InterPro" id="IPR013221">
    <property type="entry name" value="Mur_ligase_cen"/>
</dbReference>
<feature type="compositionally biased region" description="Basic and acidic residues" evidence="7">
    <location>
        <begin position="40"/>
        <end position="64"/>
    </location>
</feature>
<evidence type="ECO:0000313" key="9">
    <source>
        <dbReference type="EMBL" id="TIA87215.1"/>
    </source>
</evidence>
<evidence type="ECO:0000256" key="5">
    <source>
        <dbReference type="ARBA" id="ARBA00022840"/>
    </source>
</evidence>
<dbReference type="InterPro" id="IPR001645">
    <property type="entry name" value="Folylpolyglutamate_synth"/>
</dbReference>
<dbReference type="PANTHER" id="PTHR11136">
    <property type="entry name" value="FOLYLPOLYGLUTAMATE SYNTHASE-RELATED"/>
    <property type="match status" value="1"/>
</dbReference>
<evidence type="ECO:0000256" key="1">
    <source>
        <dbReference type="ARBA" id="ARBA00008276"/>
    </source>
</evidence>
<dbReference type="AlphaFoldDB" id="A0A4T0FI77"/>